<gene>
    <name evidence="6" type="ORF">K504DRAFT_393709</name>
</gene>
<reference evidence="6" key="1">
    <citation type="journal article" date="2020" name="Stud. Mycol.">
        <title>101 Dothideomycetes genomes: a test case for predicting lifestyles and emergence of pathogens.</title>
        <authorList>
            <person name="Haridas S."/>
            <person name="Albert R."/>
            <person name="Binder M."/>
            <person name="Bloem J."/>
            <person name="Labutti K."/>
            <person name="Salamov A."/>
            <person name="Andreopoulos B."/>
            <person name="Baker S."/>
            <person name="Barry K."/>
            <person name="Bills G."/>
            <person name="Bluhm B."/>
            <person name="Cannon C."/>
            <person name="Castanera R."/>
            <person name="Culley D."/>
            <person name="Daum C."/>
            <person name="Ezra D."/>
            <person name="Gonzalez J."/>
            <person name="Henrissat B."/>
            <person name="Kuo A."/>
            <person name="Liang C."/>
            <person name="Lipzen A."/>
            <person name="Lutzoni F."/>
            <person name="Magnuson J."/>
            <person name="Mondo S."/>
            <person name="Nolan M."/>
            <person name="Ohm R."/>
            <person name="Pangilinan J."/>
            <person name="Park H.-J."/>
            <person name="Ramirez L."/>
            <person name="Alfaro M."/>
            <person name="Sun H."/>
            <person name="Tritt A."/>
            <person name="Yoshinaga Y."/>
            <person name="Zwiers L.-H."/>
            <person name="Turgeon B."/>
            <person name="Goodwin S."/>
            <person name="Spatafora J."/>
            <person name="Crous P."/>
            <person name="Grigoriev I."/>
        </authorList>
    </citation>
    <scope>NUCLEOTIDE SEQUENCE</scope>
    <source>
        <strain evidence="6">CBS 279.74</strain>
    </source>
</reference>
<dbReference type="OrthoDB" id="202203at2759"/>
<evidence type="ECO:0000259" key="5">
    <source>
        <dbReference type="Pfam" id="PF07992"/>
    </source>
</evidence>
<dbReference type="GO" id="GO:0050660">
    <property type="term" value="F:flavin adenine dinucleotide binding"/>
    <property type="evidence" value="ECO:0007669"/>
    <property type="project" value="TreeGrafter"/>
</dbReference>
<dbReference type="InterPro" id="IPR023753">
    <property type="entry name" value="FAD/NAD-binding_dom"/>
</dbReference>
<evidence type="ECO:0000256" key="3">
    <source>
        <dbReference type="ARBA" id="ARBA00022827"/>
    </source>
</evidence>
<evidence type="ECO:0000313" key="6">
    <source>
        <dbReference type="EMBL" id="KAF2702836.1"/>
    </source>
</evidence>
<sequence>MPRKPLDVVVLGGSFAGLSVAHHFLDNIIHQLSTFEGAPTYRIVLVSPSTHLYWNICAPRAAVSPHLINEEAVFVPIEPAFSRHPFTEFNFMQGSAVVVDASARKVKIDGRSNTHNRNSGTQTISYHALIIATGTSSHSPLFKLHGTHEDTLTELRQFHQKLESARSIMIVGGGPSGVETAGQLATYYNRASNPRVPRTPKTITLLSGGQRLLSRLPMAVSNKAETKLEKLGVHVVHQVRELSHMQNPNGTASTILNSDMTVTSDLLISATGVTPNTTFLPKAFLNEDGYITADRETLRVYGQGIGDRVYAIGDCASYSRKYLADVYEAVPILMKNLHNDLLSHEYRLQTTTATPNMNIKTLAKSASEPLLGMREGGRWEDKETVLMPITRFGGTGVVRGWRVPGWVVYVLKGRDYAVSKARSAVERGRG</sequence>
<feature type="domain" description="FAD/NAD(P)-binding" evidence="5">
    <location>
        <begin position="7"/>
        <end position="325"/>
    </location>
</feature>
<keyword evidence="2" id="KW-0285">Flavoprotein</keyword>
<dbReference type="GO" id="GO:0005737">
    <property type="term" value="C:cytoplasm"/>
    <property type="evidence" value="ECO:0007669"/>
    <property type="project" value="TreeGrafter"/>
</dbReference>
<name>A0A6G1JQF6_9PLEO</name>
<proteinExistence type="inferred from homology"/>
<keyword evidence="7" id="KW-1185">Reference proteome</keyword>
<dbReference type="InterPro" id="IPR036188">
    <property type="entry name" value="FAD/NAD-bd_sf"/>
</dbReference>
<comment type="similarity">
    <text evidence="1">Belongs to the FAD-dependent oxidoreductase family.</text>
</comment>
<dbReference type="Pfam" id="PF07992">
    <property type="entry name" value="Pyr_redox_2"/>
    <property type="match status" value="1"/>
</dbReference>
<protein>
    <submittedName>
        <fullName evidence="6">FAD/NAD(P)-binding domain-containing protein</fullName>
    </submittedName>
</protein>
<organism evidence="6 7">
    <name type="scientific">Pleomassaria siparia CBS 279.74</name>
    <dbReference type="NCBI Taxonomy" id="1314801"/>
    <lineage>
        <taxon>Eukaryota</taxon>
        <taxon>Fungi</taxon>
        <taxon>Dikarya</taxon>
        <taxon>Ascomycota</taxon>
        <taxon>Pezizomycotina</taxon>
        <taxon>Dothideomycetes</taxon>
        <taxon>Pleosporomycetidae</taxon>
        <taxon>Pleosporales</taxon>
        <taxon>Pleomassariaceae</taxon>
        <taxon>Pleomassaria</taxon>
    </lineage>
</organism>
<dbReference type="GO" id="GO:0004174">
    <property type="term" value="F:electron-transferring-flavoprotein dehydrogenase activity"/>
    <property type="evidence" value="ECO:0007669"/>
    <property type="project" value="TreeGrafter"/>
</dbReference>
<dbReference type="SUPFAM" id="SSF51905">
    <property type="entry name" value="FAD/NAD(P)-binding domain"/>
    <property type="match status" value="1"/>
</dbReference>
<keyword evidence="4" id="KW-0560">Oxidoreductase</keyword>
<keyword evidence="3" id="KW-0274">FAD</keyword>
<accession>A0A6G1JQF6</accession>
<dbReference type="PRINTS" id="PR00368">
    <property type="entry name" value="FADPNR"/>
</dbReference>
<dbReference type="EMBL" id="MU005792">
    <property type="protein sequence ID" value="KAF2702836.1"/>
    <property type="molecule type" value="Genomic_DNA"/>
</dbReference>
<evidence type="ECO:0000256" key="2">
    <source>
        <dbReference type="ARBA" id="ARBA00022630"/>
    </source>
</evidence>
<dbReference type="Proteomes" id="UP000799428">
    <property type="component" value="Unassembled WGS sequence"/>
</dbReference>
<evidence type="ECO:0000256" key="4">
    <source>
        <dbReference type="ARBA" id="ARBA00023002"/>
    </source>
</evidence>
<dbReference type="Gene3D" id="3.50.50.100">
    <property type="match status" value="1"/>
</dbReference>
<evidence type="ECO:0000313" key="7">
    <source>
        <dbReference type="Proteomes" id="UP000799428"/>
    </source>
</evidence>
<evidence type="ECO:0000256" key="1">
    <source>
        <dbReference type="ARBA" id="ARBA00006442"/>
    </source>
</evidence>
<dbReference type="AlphaFoldDB" id="A0A6G1JQF6"/>
<dbReference type="PRINTS" id="PR00411">
    <property type="entry name" value="PNDRDTASEI"/>
</dbReference>
<dbReference type="PANTHER" id="PTHR43735:SF3">
    <property type="entry name" value="FERROPTOSIS SUPPRESSOR PROTEIN 1"/>
    <property type="match status" value="1"/>
</dbReference>
<dbReference type="PANTHER" id="PTHR43735">
    <property type="entry name" value="APOPTOSIS-INDUCING FACTOR 1"/>
    <property type="match status" value="1"/>
</dbReference>